<dbReference type="OrthoDB" id="27214at2759"/>
<dbReference type="AlphaFoldDB" id="A0A8H4AZQ8"/>
<comment type="caution">
    <text evidence="2">The sequence shown here is derived from an EMBL/GenBank/DDBJ whole genome shotgun (WGS) entry which is preliminary data.</text>
</comment>
<dbReference type="Proteomes" id="UP000439903">
    <property type="component" value="Unassembled WGS sequence"/>
</dbReference>
<sequence>MVKYYINLLNNDCEVTEIDGKPAIQAIIDFANANIAYSKDLGVQFNMALGTFSQLFTLREDLPETSNITYNLKCPEKSYALTRKWSIAFINPFFKYYSHNTSESSNKATKLQSGDKSTESTSSDRCRKDISNNIDGDVRTLSIFATLLPLPSKQPYFFPTSININNFTIPIIEKNFNTHAYGFDFYNPYSYLSFPSGEPFKNASKFIGPRTNLASSLHLENPIPNDEKFTSQWTSDDFLIITNGFCADTCALNTLLLSEFHKVKTIAIDGLLDTPMSFSTFPGGSDTTANEIASSSGDKILNVPEKISLLLL</sequence>
<gene>
    <name evidence="2" type="ORF">F8M41_026251</name>
</gene>
<feature type="compositionally biased region" description="Basic and acidic residues" evidence="1">
    <location>
        <begin position="116"/>
        <end position="128"/>
    </location>
</feature>
<dbReference type="EMBL" id="WTPW01000098">
    <property type="protein sequence ID" value="KAF0548161.1"/>
    <property type="molecule type" value="Genomic_DNA"/>
</dbReference>
<keyword evidence="3" id="KW-1185">Reference proteome</keyword>
<evidence type="ECO:0000313" key="2">
    <source>
        <dbReference type="EMBL" id="KAF0548161.1"/>
    </source>
</evidence>
<evidence type="ECO:0000313" key="3">
    <source>
        <dbReference type="Proteomes" id="UP000439903"/>
    </source>
</evidence>
<feature type="compositionally biased region" description="Polar residues" evidence="1">
    <location>
        <begin position="105"/>
        <end position="115"/>
    </location>
</feature>
<accession>A0A8H4AZQ8</accession>
<dbReference type="InterPro" id="IPR052766">
    <property type="entry name" value="S41A_metabolite_peptidase"/>
</dbReference>
<evidence type="ECO:0000256" key="1">
    <source>
        <dbReference type="SAM" id="MobiDB-lite"/>
    </source>
</evidence>
<proteinExistence type="predicted"/>
<dbReference type="PANTHER" id="PTHR37049">
    <property type="entry name" value="PEPTIDASE S41 FAMILY PROTEIN"/>
    <property type="match status" value="1"/>
</dbReference>
<name>A0A8H4AZQ8_GIGMA</name>
<feature type="region of interest" description="Disordered" evidence="1">
    <location>
        <begin position="105"/>
        <end position="128"/>
    </location>
</feature>
<organism evidence="2 3">
    <name type="scientific">Gigaspora margarita</name>
    <dbReference type="NCBI Taxonomy" id="4874"/>
    <lineage>
        <taxon>Eukaryota</taxon>
        <taxon>Fungi</taxon>
        <taxon>Fungi incertae sedis</taxon>
        <taxon>Mucoromycota</taxon>
        <taxon>Glomeromycotina</taxon>
        <taxon>Glomeromycetes</taxon>
        <taxon>Diversisporales</taxon>
        <taxon>Gigasporaceae</taxon>
        <taxon>Gigaspora</taxon>
    </lineage>
</organism>
<reference evidence="2 3" key="1">
    <citation type="journal article" date="2019" name="Environ. Microbiol.">
        <title>At the nexus of three kingdoms: the genome of the mycorrhizal fungus Gigaspora margarita provides insights into plant, endobacterial and fungal interactions.</title>
        <authorList>
            <person name="Venice F."/>
            <person name="Ghignone S."/>
            <person name="Salvioli di Fossalunga A."/>
            <person name="Amselem J."/>
            <person name="Novero M."/>
            <person name="Xianan X."/>
            <person name="Sedzielewska Toro K."/>
            <person name="Morin E."/>
            <person name="Lipzen A."/>
            <person name="Grigoriev I.V."/>
            <person name="Henrissat B."/>
            <person name="Martin F.M."/>
            <person name="Bonfante P."/>
        </authorList>
    </citation>
    <scope>NUCLEOTIDE SEQUENCE [LARGE SCALE GENOMIC DNA]</scope>
    <source>
        <strain evidence="2 3">BEG34</strain>
    </source>
</reference>
<protein>
    <submittedName>
        <fullName evidence="2">Peptidase s41 family protein</fullName>
    </submittedName>
</protein>
<dbReference type="PANTHER" id="PTHR37049:SF5">
    <property type="entry name" value="TAIL SPECIFIC PROTEASE DOMAIN-CONTAINING PROTEIN"/>
    <property type="match status" value="1"/>
</dbReference>